<evidence type="ECO:0000313" key="2">
    <source>
        <dbReference type="Proteomes" id="UP000828941"/>
    </source>
</evidence>
<protein>
    <submittedName>
        <fullName evidence="1">Uncharacterized protein</fullName>
    </submittedName>
</protein>
<comment type="caution">
    <text evidence="1">The sequence shown here is derived from an EMBL/GenBank/DDBJ whole genome shotgun (WGS) entry which is preliminary data.</text>
</comment>
<proteinExistence type="predicted"/>
<gene>
    <name evidence="1" type="ORF">L6164_015660</name>
</gene>
<organism evidence="1 2">
    <name type="scientific">Bauhinia variegata</name>
    <name type="common">Purple orchid tree</name>
    <name type="synonym">Phanera variegata</name>
    <dbReference type="NCBI Taxonomy" id="167791"/>
    <lineage>
        <taxon>Eukaryota</taxon>
        <taxon>Viridiplantae</taxon>
        <taxon>Streptophyta</taxon>
        <taxon>Embryophyta</taxon>
        <taxon>Tracheophyta</taxon>
        <taxon>Spermatophyta</taxon>
        <taxon>Magnoliopsida</taxon>
        <taxon>eudicotyledons</taxon>
        <taxon>Gunneridae</taxon>
        <taxon>Pentapetalae</taxon>
        <taxon>rosids</taxon>
        <taxon>fabids</taxon>
        <taxon>Fabales</taxon>
        <taxon>Fabaceae</taxon>
        <taxon>Cercidoideae</taxon>
        <taxon>Cercideae</taxon>
        <taxon>Bauhiniinae</taxon>
        <taxon>Bauhinia</taxon>
    </lineage>
</organism>
<evidence type="ECO:0000313" key="1">
    <source>
        <dbReference type="EMBL" id="KAI4337215.1"/>
    </source>
</evidence>
<dbReference type="EMBL" id="CM039431">
    <property type="protein sequence ID" value="KAI4337215.1"/>
    <property type="molecule type" value="Genomic_DNA"/>
</dbReference>
<reference evidence="1 2" key="1">
    <citation type="journal article" date="2022" name="DNA Res.">
        <title>Chromosomal-level genome assembly of the orchid tree Bauhinia variegata (Leguminosae; Cercidoideae) supports the allotetraploid origin hypothesis of Bauhinia.</title>
        <authorList>
            <person name="Zhong Y."/>
            <person name="Chen Y."/>
            <person name="Zheng D."/>
            <person name="Pang J."/>
            <person name="Liu Y."/>
            <person name="Luo S."/>
            <person name="Meng S."/>
            <person name="Qian L."/>
            <person name="Wei D."/>
            <person name="Dai S."/>
            <person name="Zhou R."/>
        </authorList>
    </citation>
    <scope>NUCLEOTIDE SEQUENCE [LARGE SCALE GENOMIC DNA]</scope>
    <source>
        <strain evidence="1">BV-YZ2020</strain>
    </source>
</reference>
<sequence length="535" mass="60504">MCGIETSALALLAFGRVSIASTFSSKSTQGREKQKAETELEKEASYYHTRLLNSLSLFPFCFFPAPLLHNQSHLKTRTQHNTSSALSFYGLAILTVFSTLLATSPNHHQQFYQLLSTEFWSMERNNQHGPRTGLKRKSPEDGDHLLTNRFPLDDLNEDLFERVLSWLPTSTFFRLTSLCKRWKSVAASASFKLACSQIPTRDPWFLMVAPNLNQSFIFDSAECSWNRLNRPNLLLEDSNRGCLPVATSGGLICYHNLTGNFIVCNPVTGSCRELPPLHFAPHDQSLNAIVMSTSSKYQPSYKIVLVFGELPHLSFKVYESTTGCWEDETALKRKVDDISMEYDSTDDNVVYFLSKAGNVVTSNMQRSPTKQYSSVITNKDGQQMVYFLSSSGTVVASNLTTKCFSEYPRLLPVFCEYSIDIVECNDRMLVVVLSEFLESASLRLWSYDEVNRCWHQIAAMPPAMSHEWYGKKADINCVGAGDQIFICLNSSELCTYILYDLVTNKWVELPECRINGKVIDFMSAFSFEPRIEASV</sequence>
<dbReference type="Proteomes" id="UP000828941">
    <property type="component" value="Chromosome 6"/>
</dbReference>
<name>A0ACB9NM22_BAUVA</name>
<keyword evidence="2" id="KW-1185">Reference proteome</keyword>
<accession>A0ACB9NM22</accession>